<keyword evidence="9 12" id="KW-0472">Membrane</keyword>
<dbReference type="InterPro" id="IPR017969">
    <property type="entry name" value="Heavy-metal-associated_CS"/>
</dbReference>
<dbReference type="Gene3D" id="3.40.50.1000">
    <property type="entry name" value="HAD superfamily/HAD-like"/>
    <property type="match status" value="1"/>
</dbReference>
<feature type="compositionally biased region" description="Low complexity" evidence="13">
    <location>
        <begin position="139"/>
        <end position="152"/>
    </location>
</feature>
<evidence type="ECO:0000256" key="12">
    <source>
        <dbReference type="RuleBase" id="RU362081"/>
    </source>
</evidence>
<dbReference type="GO" id="GO:0005886">
    <property type="term" value="C:plasma membrane"/>
    <property type="evidence" value="ECO:0007669"/>
    <property type="project" value="UniProtKB-SubCell"/>
</dbReference>
<dbReference type="FunFam" id="3.30.70.100:FF:000005">
    <property type="entry name" value="Copper-exporting P-type ATPase A"/>
    <property type="match status" value="1"/>
</dbReference>
<dbReference type="Pfam" id="PF00702">
    <property type="entry name" value="Hydrolase"/>
    <property type="match status" value="1"/>
</dbReference>
<feature type="region of interest" description="Disordered" evidence="13">
    <location>
        <begin position="114"/>
        <end position="153"/>
    </location>
</feature>
<feature type="transmembrane region" description="Helical" evidence="12">
    <location>
        <begin position="262"/>
        <end position="279"/>
    </location>
</feature>
<feature type="domain" description="HMA" evidence="14">
    <location>
        <begin position="13"/>
        <end position="77"/>
    </location>
</feature>
<evidence type="ECO:0000256" key="11">
    <source>
        <dbReference type="ARBA" id="ARBA00074171"/>
    </source>
</evidence>
<dbReference type="InterPro" id="IPR059000">
    <property type="entry name" value="ATPase_P-type_domA"/>
</dbReference>
<evidence type="ECO:0000256" key="1">
    <source>
        <dbReference type="ARBA" id="ARBA00004651"/>
    </source>
</evidence>
<evidence type="ECO:0000256" key="7">
    <source>
        <dbReference type="ARBA" id="ARBA00022967"/>
    </source>
</evidence>
<keyword evidence="5 12" id="KW-0547">Nucleotide-binding</keyword>
<dbReference type="InterPro" id="IPR023214">
    <property type="entry name" value="HAD_sf"/>
</dbReference>
<dbReference type="SUPFAM" id="SSF55008">
    <property type="entry name" value="HMA, heavy metal-associated domain"/>
    <property type="match status" value="1"/>
</dbReference>
<dbReference type="SUPFAM" id="SSF81665">
    <property type="entry name" value="Calcium ATPase, transmembrane domain M"/>
    <property type="match status" value="1"/>
</dbReference>
<dbReference type="PRINTS" id="PR00119">
    <property type="entry name" value="CATATPASE"/>
</dbReference>
<dbReference type="SUPFAM" id="SSF81653">
    <property type="entry name" value="Calcium ATPase, transduction domain A"/>
    <property type="match status" value="1"/>
</dbReference>
<keyword evidence="8 12" id="KW-1133">Transmembrane helix</keyword>
<evidence type="ECO:0000256" key="3">
    <source>
        <dbReference type="ARBA" id="ARBA00022692"/>
    </source>
</evidence>
<dbReference type="InterPro" id="IPR001757">
    <property type="entry name" value="P_typ_ATPase"/>
</dbReference>
<keyword evidence="7" id="KW-1278">Translocase</keyword>
<keyword evidence="6 12" id="KW-0067">ATP-binding</keyword>
<dbReference type="CDD" id="cd00371">
    <property type="entry name" value="HMA"/>
    <property type="match status" value="1"/>
</dbReference>
<evidence type="ECO:0000256" key="8">
    <source>
        <dbReference type="ARBA" id="ARBA00022989"/>
    </source>
</evidence>
<name>A0A4P6ENB3_9MICO</name>
<keyword evidence="4 12" id="KW-0479">Metal-binding</keyword>
<feature type="transmembrane region" description="Helical" evidence="12">
    <location>
        <begin position="199"/>
        <end position="219"/>
    </location>
</feature>
<feature type="region of interest" description="Disordered" evidence="13">
    <location>
        <begin position="85"/>
        <end position="104"/>
    </location>
</feature>
<dbReference type="GO" id="GO:0005524">
    <property type="term" value="F:ATP binding"/>
    <property type="evidence" value="ECO:0007669"/>
    <property type="project" value="UniProtKB-UniRule"/>
</dbReference>
<feature type="transmembrane region" description="Helical" evidence="12">
    <location>
        <begin position="176"/>
        <end position="193"/>
    </location>
</feature>
<dbReference type="InterPro" id="IPR027256">
    <property type="entry name" value="P-typ_ATPase_IB"/>
</dbReference>
<dbReference type="InterPro" id="IPR008250">
    <property type="entry name" value="ATPase_P-typ_transduc_dom_A_sf"/>
</dbReference>
<feature type="transmembrane region" description="Helical" evidence="12">
    <location>
        <begin position="426"/>
        <end position="448"/>
    </location>
</feature>
<dbReference type="PROSITE" id="PS01047">
    <property type="entry name" value="HMA_1"/>
    <property type="match status" value="1"/>
</dbReference>
<protein>
    <recommendedName>
        <fullName evidence="11">Cation-transporting P-type ATPase B</fullName>
    </recommendedName>
</protein>
<keyword evidence="16" id="KW-1185">Reference proteome</keyword>
<dbReference type="RefSeq" id="WP_129205056.1">
    <property type="nucleotide sequence ID" value="NZ_CP035495.1"/>
</dbReference>
<sequence length="840" mass="85763">MSSDTLTPATPRREVDLAVTGMTCASCVARVERKLQKIPGVAATVNLPLESAHVVLTTDVDDAALVAAVEAAGYGAQVTGSRAAGAATRDAGTGGTVTRDAGTGGTVTREAVTREAVTREAITGEAPAGAGHSTRGADAHAGSAAHHGLPAAVRPRGHRGYEGDIDLHGRDLLRRLVVAAVLSVPVVAVSMVMSWHFPGWAWVVGVLAMPVATWAGWPFHRAAFRAARHGAATMDTLVSIGVIAAVIWSWVEVVRGREHGVYFEVAAVVVTFLLAGRFAEHRSRRRAGDALRTLLELGAKDAERVALAADGTPLRRADGAWDAASVPIEDLRVGEVFVVRPGATVATDGEVLDGASAVDTSLVTGEPVPVDVTVGDAVVGGTVNTSGHLLVRATRVGAETTLARIGRLVAQAQTGKAPIARLGDRISAVFVPIVIGLSLLTLAGWLLATGDVDHAFTAAVAVLIIACPCALGLATPTAILVGTGRGAQLGVLIKGPEILERTRTIDTVVLDKTGTVTQGRMVLERVTPSAGVDATEALRYAAAVEALSEHPIAQAIAAAATHPGQPPEPGGHTPGLALEVTQFQAVPGGGVEGLVRVAHAGLSPIGTGNARRVVVGRTTWLAGQGITVPDDVATAVERAETGGATTVVVAWNGAARAVLELRDPPKPTSAQAVRELRDLGLRPVLLTGDGEGAARAAALAVGIDPADVVARVLPEEKAAAVARLQGEGRVVAMVGDGINDAAALATADLGLAMGTGTDVAIEAGDITLVRGDLRAAASAVRLSRKTLRVIKQNLFWAFAYNVAAIPLAAAGVLNPMIAGGAMAASSVLVVANSLRLRRAR</sequence>
<dbReference type="Proteomes" id="UP000291758">
    <property type="component" value="Chromosome"/>
</dbReference>
<evidence type="ECO:0000313" key="16">
    <source>
        <dbReference type="Proteomes" id="UP000291758"/>
    </source>
</evidence>
<dbReference type="InterPro" id="IPR036163">
    <property type="entry name" value="HMA_dom_sf"/>
</dbReference>
<dbReference type="Gene3D" id="2.70.150.10">
    <property type="entry name" value="Calcium-transporting ATPase, cytoplasmic transduction domain A"/>
    <property type="match status" value="1"/>
</dbReference>
<dbReference type="InterPro" id="IPR006121">
    <property type="entry name" value="HMA_dom"/>
</dbReference>
<dbReference type="SUPFAM" id="SSF56784">
    <property type="entry name" value="HAD-like"/>
    <property type="match status" value="1"/>
</dbReference>
<proteinExistence type="inferred from homology"/>
<dbReference type="PROSITE" id="PS00154">
    <property type="entry name" value="ATPASE_E1_E2"/>
    <property type="match status" value="1"/>
</dbReference>
<dbReference type="AlphaFoldDB" id="A0A4P6ENB3"/>
<dbReference type="GO" id="GO:0016887">
    <property type="term" value="F:ATP hydrolysis activity"/>
    <property type="evidence" value="ECO:0007669"/>
    <property type="project" value="InterPro"/>
</dbReference>
<dbReference type="OrthoDB" id="7059309at2"/>
<evidence type="ECO:0000256" key="2">
    <source>
        <dbReference type="ARBA" id="ARBA00006024"/>
    </source>
</evidence>
<feature type="transmembrane region" description="Helical" evidence="12">
    <location>
        <begin position="454"/>
        <end position="475"/>
    </location>
</feature>
<comment type="catalytic activity">
    <reaction evidence="10">
        <text>ATP + H2O = ADP + phosphate + H(+)</text>
        <dbReference type="Rhea" id="RHEA:13065"/>
        <dbReference type="ChEBI" id="CHEBI:15377"/>
        <dbReference type="ChEBI" id="CHEBI:15378"/>
        <dbReference type="ChEBI" id="CHEBI:30616"/>
        <dbReference type="ChEBI" id="CHEBI:43474"/>
        <dbReference type="ChEBI" id="CHEBI:456216"/>
    </reaction>
</comment>
<dbReference type="NCBIfam" id="TIGR01494">
    <property type="entry name" value="ATPase_P-type"/>
    <property type="match status" value="2"/>
</dbReference>
<dbReference type="InterPro" id="IPR044492">
    <property type="entry name" value="P_typ_ATPase_HD_dom"/>
</dbReference>
<dbReference type="InterPro" id="IPR023298">
    <property type="entry name" value="ATPase_P-typ_TM_dom_sf"/>
</dbReference>
<accession>A0A4P6ENB3</accession>
<dbReference type="NCBIfam" id="TIGR01525">
    <property type="entry name" value="ATPase-IB_hvy"/>
    <property type="match status" value="1"/>
</dbReference>
<dbReference type="CDD" id="cd02094">
    <property type="entry name" value="P-type_ATPase_Cu-like"/>
    <property type="match status" value="1"/>
</dbReference>
<evidence type="ECO:0000256" key="10">
    <source>
        <dbReference type="ARBA" id="ARBA00049360"/>
    </source>
</evidence>
<dbReference type="PROSITE" id="PS50846">
    <property type="entry name" value="HMA_2"/>
    <property type="match status" value="1"/>
</dbReference>
<evidence type="ECO:0000256" key="4">
    <source>
        <dbReference type="ARBA" id="ARBA00022723"/>
    </source>
</evidence>
<comment type="subcellular location">
    <subcellularLocation>
        <location evidence="1">Cell membrane</location>
        <topology evidence="1">Multi-pass membrane protein</topology>
    </subcellularLocation>
</comment>
<dbReference type="Pfam" id="PF00403">
    <property type="entry name" value="HMA"/>
    <property type="match status" value="1"/>
</dbReference>
<dbReference type="GO" id="GO:0005507">
    <property type="term" value="F:copper ion binding"/>
    <property type="evidence" value="ECO:0007669"/>
    <property type="project" value="TreeGrafter"/>
</dbReference>
<dbReference type="PROSITE" id="PS01229">
    <property type="entry name" value="COF_2"/>
    <property type="match status" value="1"/>
</dbReference>
<dbReference type="GO" id="GO:0055070">
    <property type="term" value="P:copper ion homeostasis"/>
    <property type="evidence" value="ECO:0007669"/>
    <property type="project" value="TreeGrafter"/>
</dbReference>
<keyword evidence="3 12" id="KW-0812">Transmembrane</keyword>
<evidence type="ECO:0000256" key="13">
    <source>
        <dbReference type="SAM" id="MobiDB-lite"/>
    </source>
</evidence>
<dbReference type="InterPro" id="IPR023299">
    <property type="entry name" value="ATPase_P-typ_cyto_dom_N"/>
</dbReference>
<dbReference type="KEGG" id="xyl:ET495_12365"/>
<dbReference type="SFLD" id="SFLDG00002">
    <property type="entry name" value="C1.7:_P-type_atpase_like"/>
    <property type="match status" value="1"/>
</dbReference>
<keyword evidence="12" id="KW-1003">Cell membrane</keyword>
<dbReference type="GO" id="GO:0043682">
    <property type="term" value="F:P-type divalent copper transporter activity"/>
    <property type="evidence" value="ECO:0007669"/>
    <property type="project" value="TreeGrafter"/>
</dbReference>
<feature type="transmembrane region" description="Helical" evidence="12">
    <location>
        <begin position="793"/>
        <end position="810"/>
    </location>
</feature>
<dbReference type="PANTHER" id="PTHR43520:SF8">
    <property type="entry name" value="P-TYPE CU(+) TRANSPORTER"/>
    <property type="match status" value="1"/>
</dbReference>
<evidence type="ECO:0000256" key="6">
    <source>
        <dbReference type="ARBA" id="ARBA00022840"/>
    </source>
</evidence>
<dbReference type="InterPro" id="IPR036412">
    <property type="entry name" value="HAD-like_sf"/>
</dbReference>
<evidence type="ECO:0000256" key="9">
    <source>
        <dbReference type="ARBA" id="ARBA00023136"/>
    </source>
</evidence>
<dbReference type="SFLD" id="SFLDF00027">
    <property type="entry name" value="p-type_atpase"/>
    <property type="match status" value="1"/>
</dbReference>
<gene>
    <name evidence="15" type="ORF">ET495_12365</name>
</gene>
<dbReference type="Pfam" id="PF00122">
    <property type="entry name" value="E1-E2_ATPase"/>
    <property type="match status" value="1"/>
</dbReference>
<dbReference type="Gene3D" id="3.40.1110.10">
    <property type="entry name" value="Calcium-transporting ATPase, cytoplasmic domain N"/>
    <property type="match status" value="1"/>
</dbReference>
<dbReference type="FunFam" id="2.70.150.10:FF:000002">
    <property type="entry name" value="Copper-transporting ATPase 1, putative"/>
    <property type="match status" value="1"/>
</dbReference>
<dbReference type="PRINTS" id="PR00942">
    <property type="entry name" value="CUATPASEI"/>
</dbReference>
<comment type="similarity">
    <text evidence="2 12">Belongs to the cation transport ATPase (P-type) (TC 3.A.3) family. Type IB subfamily.</text>
</comment>
<feature type="transmembrane region" description="Helical" evidence="12">
    <location>
        <begin position="816"/>
        <end position="834"/>
    </location>
</feature>
<dbReference type="EMBL" id="CP035495">
    <property type="protein sequence ID" value="QAY63896.1"/>
    <property type="molecule type" value="Genomic_DNA"/>
</dbReference>
<reference evidence="15 16" key="1">
    <citation type="submission" date="2019-01" db="EMBL/GenBank/DDBJ databases">
        <title>Genome sequencing of strain 2JSPR-7.</title>
        <authorList>
            <person name="Heo J."/>
            <person name="Kim S.-J."/>
            <person name="Kim J.-S."/>
            <person name="Hong S.-B."/>
            <person name="Kwon S.-W."/>
        </authorList>
    </citation>
    <scope>NUCLEOTIDE SEQUENCE [LARGE SCALE GENOMIC DNA]</scope>
    <source>
        <strain evidence="15 16">2JSPR-7</strain>
    </source>
</reference>
<dbReference type="Gene3D" id="3.30.70.100">
    <property type="match status" value="1"/>
</dbReference>
<feature type="transmembrane region" description="Helical" evidence="12">
    <location>
        <begin position="231"/>
        <end position="250"/>
    </location>
</feature>
<evidence type="ECO:0000256" key="5">
    <source>
        <dbReference type="ARBA" id="ARBA00022741"/>
    </source>
</evidence>
<evidence type="ECO:0000259" key="14">
    <source>
        <dbReference type="PROSITE" id="PS50846"/>
    </source>
</evidence>
<evidence type="ECO:0000313" key="15">
    <source>
        <dbReference type="EMBL" id="QAY63896.1"/>
    </source>
</evidence>
<dbReference type="InterPro" id="IPR018303">
    <property type="entry name" value="ATPase_P-typ_P_site"/>
</dbReference>
<dbReference type="SFLD" id="SFLDS00003">
    <property type="entry name" value="Haloacid_Dehalogenase"/>
    <property type="match status" value="1"/>
</dbReference>
<organism evidence="15 16">
    <name type="scientific">Xylanimonas allomyrinae</name>
    <dbReference type="NCBI Taxonomy" id="2509459"/>
    <lineage>
        <taxon>Bacteria</taxon>
        <taxon>Bacillati</taxon>
        <taxon>Actinomycetota</taxon>
        <taxon>Actinomycetes</taxon>
        <taxon>Micrococcales</taxon>
        <taxon>Promicromonosporaceae</taxon>
        <taxon>Xylanimonas</taxon>
    </lineage>
</organism>
<dbReference type="PANTHER" id="PTHR43520">
    <property type="entry name" value="ATP7, ISOFORM B"/>
    <property type="match status" value="1"/>
</dbReference>